<name>A0A7R8X2W4_9CRUS</name>
<sequence length="207" mass="23271">MKIWTSEHVFNHPWETVAQAAWRKYPNPMNPAVIGIDVLDRKVDNGVLCSHRLLSSSWGFPFWAQNIVGAEDVCYASELSKVDPRKKIFCLKTHNVCSILTFMKNLAVDESLVYCPHPEDSGKTLLKQEAVVTVKGVPLTSYLESILTGIISSNANKGRQAMEWVIGHINSEVQELTHCADDWISKQRLSIDAAFRDYASPINNQKV</sequence>
<organism evidence="2">
    <name type="scientific">Darwinula stevensoni</name>
    <dbReference type="NCBI Taxonomy" id="69355"/>
    <lineage>
        <taxon>Eukaryota</taxon>
        <taxon>Metazoa</taxon>
        <taxon>Ecdysozoa</taxon>
        <taxon>Arthropoda</taxon>
        <taxon>Crustacea</taxon>
        <taxon>Oligostraca</taxon>
        <taxon>Ostracoda</taxon>
        <taxon>Podocopa</taxon>
        <taxon>Podocopida</taxon>
        <taxon>Darwinulocopina</taxon>
        <taxon>Darwinuloidea</taxon>
        <taxon>Darwinulidae</taxon>
        <taxon>Darwinula</taxon>
    </lineage>
</organism>
<evidence type="ECO:0000259" key="1">
    <source>
        <dbReference type="PROSITE" id="PS50904"/>
    </source>
</evidence>
<dbReference type="OrthoDB" id="407630at2759"/>
<dbReference type="PROSITE" id="PS50904">
    <property type="entry name" value="PRELI_MSF1"/>
    <property type="match status" value="1"/>
</dbReference>
<dbReference type="EMBL" id="LR899831">
    <property type="protein sequence ID" value="CAD7242769.1"/>
    <property type="molecule type" value="Genomic_DNA"/>
</dbReference>
<reference evidence="2" key="1">
    <citation type="submission" date="2020-11" db="EMBL/GenBank/DDBJ databases">
        <authorList>
            <person name="Tran Van P."/>
        </authorList>
    </citation>
    <scope>NUCLEOTIDE SEQUENCE</scope>
</reference>
<evidence type="ECO:0000313" key="2">
    <source>
        <dbReference type="EMBL" id="CAD7242769.1"/>
    </source>
</evidence>
<evidence type="ECO:0000313" key="3">
    <source>
        <dbReference type="Proteomes" id="UP000677054"/>
    </source>
</evidence>
<protein>
    <recommendedName>
        <fullName evidence="1">PRELI/MSF1 domain-containing protein</fullName>
    </recommendedName>
</protein>
<dbReference type="GO" id="GO:0005758">
    <property type="term" value="C:mitochondrial intermembrane space"/>
    <property type="evidence" value="ECO:0007669"/>
    <property type="project" value="InterPro"/>
</dbReference>
<keyword evidence="3" id="KW-1185">Reference proteome</keyword>
<dbReference type="Pfam" id="PF04707">
    <property type="entry name" value="PRELI"/>
    <property type="match status" value="1"/>
</dbReference>
<dbReference type="Proteomes" id="UP000677054">
    <property type="component" value="Unassembled WGS sequence"/>
</dbReference>
<dbReference type="PANTHER" id="PTHR11158">
    <property type="entry name" value="MSF1/PX19 RELATED"/>
    <property type="match status" value="1"/>
</dbReference>
<dbReference type="EMBL" id="CAJPEV010000314">
    <property type="protein sequence ID" value="CAG0883854.1"/>
    <property type="molecule type" value="Genomic_DNA"/>
</dbReference>
<dbReference type="InterPro" id="IPR037365">
    <property type="entry name" value="Slowmo/Ups"/>
</dbReference>
<feature type="domain" description="PRELI/MSF1" evidence="1">
    <location>
        <begin position="1"/>
        <end position="174"/>
    </location>
</feature>
<gene>
    <name evidence="2" type="ORF">DSTB1V02_LOCUS2717</name>
</gene>
<accession>A0A7R8X2W4</accession>
<dbReference type="AlphaFoldDB" id="A0A7R8X2W4"/>
<dbReference type="InterPro" id="IPR006797">
    <property type="entry name" value="PRELI/MSF1_dom"/>
</dbReference>
<proteinExistence type="predicted"/>